<evidence type="ECO:0000256" key="6">
    <source>
        <dbReference type="ARBA" id="ARBA00022989"/>
    </source>
</evidence>
<proteinExistence type="inferred from homology"/>
<feature type="transmembrane region" description="Helical" evidence="14">
    <location>
        <begin position="194"/>
        <end position="224"/>
    </location>
</feature>
<protein>
    <recommendedName>
        <fullName evidence="13">Taste receptor type 2</fullName>
    </recommendedName>
</protein>
<dbReference type="GO" id="GO:0033038">
    <property type="term" value="F:bitter taste receptor activity"/>
    <property type="evidence" value="ECO:0007669"/>
    <property type="project" value="InterPro"/>
</dbReference>
<feature type="transmembrane region" description="Helical" evidence="14">
    <location>
        <begin position="147"/>
        <end position="174"/>
    </location>
</feature>
<keyword evidence="11 13" id="KW-0807">Transducer</keyword>
<keyword evidence="9 13" id="KW-0675">Receptor</keyword>
<comment type="similarity">
    <text evidence="2 12">Belongs to the G-protein coupled receptor T2R family.</text>
</comment>
<dbReference type="SUPFAM" id="SSF81321">
    <property type="entry name" value="Family A G protein-coupled receptor-like"/>
    <property type="match status" value="1"/>
</dbReference>
<organism evidence="15 16">
    <name type="scientific">Dipodomys ordii</name>
    <name type="common">Ord's kangaroo rat</name>
    <dbReference type="NCBI Taxonomy" id="10020"/>
    <lineage>
        <taxon>Eukaryota</taxon>
        <taxon>Metazoa</taxon>
        <taxon>Chordata</taxon>
        <taxon>Craniata</taxon>
        <taxon>Vertebrata</taxon>
        <taxon>Euteleostomi</taxon>
        <taxon>Mammalia</taxon>
        <taxon>Eutheria</taxon>
        <taxon>Euarchontoglires</taxon>
        <taxon>Glires</taxon>
        <taxon>Rodentia</taxon>
        <taxon>Castorimorpha</taxon>
        <taxon>Heteromyidae</taxon>
        <taxon>Dipodomyinae</taxon>
        <taxon>Dipodomys</taxon>
    </lineage>
</organism>
<dbReference type="InParanoid" id="A0A1S3F0J3"/>
<evidence type="ECO:0000256" key="14">
    <source>
        <dbReference type="SAM" id="Phobius"/>
    </source>
</evidence>
<dbReference type="AlphaFoldDB" id="A0A1S3F0J3"/>
<keyword evidence="4 13" id="KW-0716">Sensory transduction</keyword>
<dbReference type="RefSeq" id="XP_012869292.1">
    <property type="nucleotide sequence ID" value="XM_013013838.1"/>
</dbReference>
<dbReference type="GO" id="GO:0004930">
    <property type="term" value="F:G protein-coupled receptor activity"/>
    <property type="evidence" value="ECO:0007669"/>
    <property type="project" value="UniProtKB-KW"/>
</dbReference>
<evidence type="ECO:0000256" key="9">
    <source>
        <dbReference type="ARBA" id="ARBA00023170"/>
    </source>
</evidence>
<evidence type="ECO:0000256" key="8">
    <source>
        <dbReference type="ARBA" id="ARBA00023136"/>
    </source>
</evidence>
<gene>
    <name evidence="16" type="primary">LOC105983802</name>
</gene>
<dbReference type="Proteomes" id="UP000081671">
    <property type="component" value="Unplaced"/>
</dbReference>
<evidence type="ECO:0000313" key="16">
    <source>
        <dbReference type="RefSeq" id="XP_012869292.1"/>
    </source>
</evidence>
<evidence type="ECO:0000313" key="15">
    <source>
        <dbReference type="Proteomes" id="UP000081671"/>
    </source>
</evidence>
<keyword evidence="15" id="KW-1185">Reference proteome</keyword>
<evidence type="ECO:0000256" key="4">
    <source>
        <dbReference type="ARBA" id="ARBA00022606"/>
    </source>
</evidence>
<keyword evidence="3 13" id="KW-0919">Taste</keyword>
<dbReference type="GO" id="GO:0016020">
    <property type="term" value="C:membrane"/>
    <property type="evidence" value="ECO:0007669"/>
    <property type="project" value="UniProtKB-SubCell"/>
</dbReference>
<evidence type="ECO:0000256" key="7">
    <source>
        <dbReference type="ARBA" id="ARBA00023040"/>
    </source>
</evidence>
<feature type="transmembrane region" description="Helical" evidence="14">
    <location>
        <begin position="31"/>
        <end position="57"/>
    </location>
</feature>
<dbReference type="Gene3D" id="1.20.1070.10">
    <property type="entry name" value="Rhodopsin 7-helix transmembrane proteins"/>
    <property type="match status" value="1"/>
</dbReference>
<dbReference type="CTD" id="50834"/>
<evidence type="ECO:0000256" key="10">
    <source>
        <dbReference type="ARBA" id="ARBA00023180"/>
    </source>
</evidence>
<dbReference type="PANTHER" id="PTHR11394:SF149">
    <property type="entry name" value="TASTE RECEPTOR TYPE 2 MEMBER 1"/>
    <property type="match status" value="1"/>
</dbReference>
<keyword evidence="8 13" id="KW-0472">Membrane</keyword>
<feature type="transmembrane region" description="Helical" evidence="14">
    <location>
        <begin position="69"/>
        <end position="93"/>
    </location>
</feature>
<dbReference type="FunCoup" id="A0A1S3F0J3">
    <property type="interactions" value="121"/>
</dbReference>
<dbReference type="InterPro" id="IPR007960">
    <property type="entry name" value="TAS2R"/>
</dbReference>
<dbReference type="PANTHER" id="PTHR11394">
    <property type="entry name" value="TASTE RECEPTOR TYPE 2"/>
    <property type="match status" value="1"/>
</dbReference>
<sequence length="322" mass="35791">MTEIVSKNASVVPTGKSSFSLLKMIGADRTLTLLLTVVQVLTGVSANGLIVTVNAIGLMKQRKIAALDLLLSCLAISRIFLQLCMIFFLMIIFSGKEFIMPATIVIILFTNELGLWFATWLSVFYCTKIASIPHWLFLWLKMRISRLVPWLIVGSLFHSAITSAIYSQYAWAISKGVLFNFLLKNATQINEKETYVMSIFFITSLTLPFLIFLTAVVLLIFFLVKHSLRMRMLAAGAGSPGQSAHTSAVLSILSFIVLHFSHYMVAICFCIQKYQIGSLSFLLCMLVAVVYPSIHSIILIFVNPKLKQNAKALLLGLCKGCQ</sequence>
<evidence type="ECO:0000256" key="1">
    <source>
        <dbReference type="ARBA" id="ARBA00004141"/>
    </source>
</evidence>
<evidence type="ECO:0000256" key="3">
    <source>
        <dbReference type="ARBA" id="ARBA00022480"/>
    </source>
</evidence>
<dbReference type="GeneID" id="105983802"/>
<feature type="transmembrane region" description="Helical" evidence="14">
    <location>
        <begin position="248"/>
        <end position="274"/>
    </location>
</feature>
<dbReference type="FunFam" id="1.20.1070.10:FF:000055">
    <property type="entry name" value="Taste receptor type 2"/>
    <property type="match status" value="1"/>
</dbReference>
<evidence type="ECO:0000256" key="5">
    <source>
        <dbReference type="ARBA" id="ARBA00022692"/>
    </source>
</evidence>
<evidence type="ECO:0000256" key="12">
    <source>
        <dbReference type="RuleBase" id="RU004423"/>
    </source>
</evidence>
<evidence type="ECO:0000256" key="11">
    <source>
        <dbReference type="ARBA" id="ARBA00023224"/>
    </source>
</evidence>
<name>A0A1S3F0J3_DIPOR</name>
<feature type="transmembrane region" description="Helical" evidence="14">
    <location>
        <begin position="280"/>
        <end position="302"/>
    </location>
</feature>
<reference evidence="16" key="1">
    <citation type="submission" date="2025-08" db="UniProtKB">
        <authorList>
            <consortium name="RefSeq"/>
        </authorList>
    </citation>
    <scope>IDENTIFICATION</scope>
    <source>
        <tissue evidence="16">Kidney</tissue>
    </source>
</reference>
<comment type="subcellular location">
    <subcellularLocation>
        <location evidence="1 13">Membrane</location>
        <topology evidence="1 13">Multi-pass membrane protein</topology>
    </subcellularLocation>
</comment>
<keyword evidence="6 14" id="KW-1133">Transmembrane helix</keyword>
<dbReference type="Pfam" id="PF05296">
    <property type="entry name" value="TAS2R"/>
    <property type="match status" value="1"/>
</dbReference>
<keyword evidence="5 13" id="KW-0812">Transmembrane</keyword>
<dbReference type="OrthoDB" id="8876749at2759"/>
<dbReference type="KEGG" id="dord:105983802"/>
<dbReference type="CDD" id="cd15016">
    <property type="entry name" value="7tm_TAS2R1"/>
    <property type="match status" value="1"/>
</dbReference>
<keyword evidence="10" id="KW-0325">Glycoprotein</keyword>
<keyword evidence="7 13" id="KW-0297">G-protein coupled receptor</keyword>
<evidence type="ECO:0000256" key="2">
    <source>
        <dbReference type="ARBA" id="ARBA00007376"/>
    </source>
</evidence>
<feature type="transmembrane region" description="Helical" evidence="14">
    <location>
        <begin position="99"/>
        <end position="126"/>
    </location>
</feature>
<accession>A0A1S3F0J3</accession>
<evidence type="ECO:0000256" key="13">
    <source>
        <dbReference type="RuleBase" id="RU004424"/>
    </source>
</evidence>